<dbReference type="InterPro" id="IPR001039">
    <property type="entry name" value="MHC_I_a_a1/a2"/>
</dbReference>
<feature type="transmembrane region" description="Helical" evidence="11">
    <location>
        <begin position="364"/>
        <end position="383"/>
    </location>
</feature>
<sequence>MAARMALRLLSLLVVGVALLESCFGASSHSLKFFYTGISDPTQGLPHFVIVGYVDGQVFVHYDSHSRREQPRVSWMEKFVKEDPKYWDSQTEIARDSEEWFRENLETLRNRYNQSEGLHTLQLMYGCELQRNRSKGGFWQYGYEGKTFITFDKKFLTWVAPEPQAQITQRKWDALPGKNQRTKVYLEEICTEWLEKYLSYGKETLLRTETPKVKVSSRTEAEDGMETHICRIDGFYPRDIDASWKRDGEVWLQDTFHGSVTPNADGTYHYWLSVRIDPKERDRYRCHVEHNGLQDPLDVVLKESNLGLIIGCVMAVLAVIVIVGILAFIYFRKRRQDGYNAAPSEVLSSFHVISNLEQEPQSQYWLRGMCVCMFLCAIFLFTLKTRLGKMGSLFITARLFLEVESSGRNIWEKEPSRR</sequence>
<keyword evidence="2" id="KW-0490">MHC I</keyword>
<dbReference type="InterPro" id="IPR050208">
    <property type="entry name" value="MHC_class-I_related"/>
</dbReference>
<dbReference type="Gene3D" id="3.30.500.10">
    <property type="entry name" value="MHC class I-like antigen recognition-like"/>
    <property type="match status" value="1"/>
</dbReference>
<dbReference type="SUPFAM" id="SSF54452">
    <property type="entry name" value="MHC antigen-recognition domain"/>
    <property type="match status" value="1"/>
</dbReference>
<keyword evidence="9" id="KW-0325">Glycoprotein</keyword>
<evidence type="ECO:0000256" key="4">
    <source>
        <dbReference type="ARBA" id="ARBA00022729"/>
    </source>
</evidence>
<feature type="chain" id="PRO_5047277742" evidence="12">
    <location>
        <begin position="26"/>
        <end position="418"/>
    </location>
</feature>
<evidence type="ECO:0000313" key="15">
    <source>
        <dbReference type="RefSeq" id="XP_060541722.1"/>
    </source>
</evidence>
<keyword evidence="5" id="KW-0391">Immunity</keyword>
<comment type="subcellular location">
    <subcellularLocation>
        <location evidence="1">Membrane</location>
        <topology evidence="1">Single-pass type I membrane protein</topology>
    </subcellularLocation>
</comment>
<keyword evidence="7 11" id="KW-0472">Membrane</keyword>
<dbReference type="InterPro" id="IPR011161">
    <property type="entry name" value="MHC_I-like_Ag-recog"/>
</dbReference>
<evidence type="ECO:0000256" key="10">
    <source>
        <dbReference type="RuleBase" id="RU004439"/>
    </source>
</evidence>
<dbReference type="PRINTS" id="PR01638">
    <property type="entry name" value="MHCCLASSI"/>
</dbReference>
<dbReference type="PANTHER" id="PTHR16675:SF242">
    <property type="entry name" value="MAJOR HISTOCOMPATIBILITY COMPLEX CLASS I-RELATED GENE PROTEIN"/>
    <property type="match status" value="1"/>
</dbReference>
<dbReference type="Pfam" id="PF00129">
    <property type="entry name" value="MHC_I"/>
    <property type="match status" value="1"/>
</dbReference>
<feature type="signal peptide" evidence="12">
    <location>
        <begin position="1"/>
        <end position="25"/>
    </location>
</feature>
<keyword evidence="14" id="KW-1185">Reference proteome</keyword>
<reference evidence="15" key="1">
    <citation type="submission" date="2025-08" db="UniProtKB">
        <authorList>
            <consortium name="RefSeq"/>
        </authorList>
    </citation>
    <scope>IDENTIFICATION</scope>
    <source>
        <tissue evidence="15">Blood</tissue>
    </source>
</reference>
<dbReference type="PANTHER" id="PTHR16675">
    <property type="entry name" value="MHC CLASS I-RELATED"/>
    <property type="match status" value="1"/>
</dbReference>
<keyword evidence="4 12" id="KW-0732">Signal</keyword>
<dbReference type="InterPro" id="IPR036179">
    <property type="entry name" value="Ig-like_dom_sf"/>
</dbReference>
<evidence type="ECO:0000256" key="5">
    <source>
        <dbReference type="ARBA" id="ARBA00022859"/>
    </source>
</evidence>
<evidence type="ECO:0000256" key="2">
    <source>
        <dbReference type="ARBA" id="ARBA00022451"/>
    </source>
</evidence>
<evidence type="ECO:0000256" key="7">
    <source>
        <dbReference type="ARBA" id="ARBA00023136"/>
    </source>
</evidence>
<feature type="transmembrane region" description="Helical" evidence="11">
    <location>
        <begin position="306"/>
        <end position="331"/>
    </location>
</feature>
<proteinExistence type="inferred from homology"/>
<evidence type="ECO:0000256" key="12">
    <source>
        <dbReference type="SAM" id="SignalP"/>
    </source>
</evidence>
<comment type="similarity">
    <text evidence="10">Belongs to the MHC class I family.</text>
</comment>
<organism evidence="14 15">
    <name type="scientific">Pantherophis guttatus</name>
    <name type="common">Corn snake</name>
    <name type="synonym">Elaphe guttata</name>
    <dbReference type="NCBI Taxonomy" id="94885"/>
    <lineage>
        <taxon>Eukaryota</taxon>
        <taxon>Metazoa</taxon>
        <taxon>Chordata</taxon>
        <taxon>Craniata</taxon>
        <taxon>Vertebrata</taxon>
        <taxon>Euteleostomi</taxon>
        <taxon>Lepidosauria</taxon>
        <taxon>Squamata</taxon>
        <taxon>Bifurcata</taxon>
        <taxon>Unidentata</taxon>
        <taxon>Episquamata</taxon>
        <taxon>Toxicofera</taxon>
        <taxon>Serpentes</taxon>
        <taxon>Colubroidea</taxon>
        <taxon>Colubridae</taxon>
        <taxon>Colubrinae</taxon>
        <taxon>Pantherophis</taxon>
    </lineage>
</organism>
<dbReference type="CDD" id="cd12087">
    <property type="entry name" value="TM_EGFR-like"/>
    <property type="match status" value="1"/>
</dbReference>
<dbReference type="Proteomes" id="UP001652622">
    <property type="component" value="Unplaced"/>
</dbReference>
<dbReference type="SMART" id="SM00407">
    <property type="entry name" value="IGc1"/>
    <property type="match status" value="1"/>
</dbReference>
<protein>
    <submittedName>
        <fullName evidence="15">LOW QUALITY PROTEIN: class I histocompatibility antigen, F10 alpha chain-like</fullName>
    </submittedName>
</protein>
<keyword evidence="6 11" id="KW-1133">Transmembrane helix</keyword>
<evidence type="ECO:0000256" key="6">
    <source>
        <dbReference type="ARBA" id="ARBA00022989"/>
    </source>
</evidence>
<dbReference type="Gene3D" id="2.60.40.10">
    <property type="entry name" value="Immunoglobulins"/>
    <property type="match status" value="1"/>
</dbReference>
<keyword evidence="8" id="KW-1015">Disulfide bond</keyword>
<evidence type="ECO:0000256" key="1">
    <source>
        <dbReference type="ARBA" id="ARBA00004479"/>
    </source>
</evidence>
<name>A0ABM3Z041_PANGU</name>
<dbReference type="InterPro" id="IPR011162">
    <property type="entry name" value="MHC_I/II-like_Ag-recog"/>
</dbReference>
<dbReference type="Pfam" id="PF07654">
    <property type="entry name" value="C1-set"/>
    <property type="match status" value="1"/>
</dbReference>
<dbReference type="GeneID" id="132710161"/>
<dbReference type="PROSITE" id="PS50835">
    <property type="entry name" value="IG_LIKE"/>
    <property type="match status" value="1"/>
</dbReference>
<evidence type="ECO:0000259" key="13">
    <source>
        <dbReference type="PROSITE" id="PS50835"/>
    </source>
</evidence>
<dbReference type="RefSeq" id="XP_060541722.1">
    <property type="nucleotide sequence ID" value="XM_060685739.1"/>
</dbReference>
<evidence type="ECO:0000313" key="14">
    <source>
        <dbReference type="Proteomes" id="UP001652622"/>
    </source>
</evidence>
<dbReference type="CDD" id="cd07698">
    <property type="entry name" value="IgC1_MHC_I_alpha3"/>
    <property type="match status" value="1"/>
</dbReference>
<gene>
    <name evidence="15" type="primary">LOC132710161</name>
</gene>
<evidence type="ECO:0000256" key="9">
    <source>
        <dbReference type="ARBA" id="ARBA00023180"/>
    </source>
</evidence>
<feature type="domain" description="Ig-like" evidence="13">
    <location>
        <begin position="211"/>
        <end position="300"/>
    </location>
</feature>
<accession>A0ABM3Z041</accession>
<evidence type="ECO:0000256" key="8">
    <source>
        <dbReference type="ARBA" id="ARBA00023157"/>
    </source>
</evidence>
<dbReference type="InterPro" id="IPR003597">
    <property type="entry name" value="Ig_C1-set"/>
</dbReference>
<dbReference type="PROSITE" id="PS00290">
    <property type="entry name" value="IG_MHC"/>
    <property type="match status" value="1"/>
</dbReference>
<evidence type="ECO:0000256" key="11">
    <source>
        <dbReference type="SAM" id="Phobius"/>
    </source>
</evidence>
<dbReference type="InterPro" id="IPR013783">
    <property type="entry name" value="Ig-like_fold"/>
</dbReference>
<keyword evidence="3 11" id="KW-0812">Transmembrane</keyword>
<dbReference type="InterPro" id="IPR003006">
    <property type="entry name" value="Ig/MHC_CS"/>
</dbReference>
<dbReference type="InterPro" id="IPR037055">
    <property type="entry name" value="MHC_I-like_Ag-recog_sf"/>
</dbReference>
<dbReference type="InterPro" id="IPR007110">
    <property type="entry name" value="Ig-like_dom"/>
</dbReference>
<evidence type="ECO:0000256" key="3">
    <source>
        <dbReference type="ARBA" id="ARBA00022692"/>
    </source>
</evidence>
<dbReference type="SUPFAM" id="SSF48726">
    <property type="entry name" value="Immunoglobulin"/>
    <property type="match status" value="1"/>
</dbReference>